<sequence length="125" mass="13661">METWETAWDHVVLVDTWGLSASTVGAYPLSFGAAYLFDSPRGSCSWGFGFLTAVKWSHSIRSSLSSFIGIEHSRYVRERNIGANASSISDGRSSRTLDPGNKCRDDGCACGGGAEFRKRAARDFR</sequence>
<evidence type="ECO:0000313" key="1">
    <source>
        <dbReference type="EMBL" id="CPR22281.1"/>
    </source>
</evidence>
<name>A0A0D6JK05_9HYPH</name>
<gene>
    <name evidence="1" type="ORF">YBN1229_v1_3714</name>
</gene>
<dbReference type="Proteomes" id="UP000033187">
    <property type="component" value="Chromosome 1"/>
</dbReference>
<dbReference type="EMBL" id="LN829119">
    <property type="protein sequence ID" value="CPR22281.1"/>
    <property type="molecule type" value="Genomic_DNA"/>
</dbReference>
<accession>A0A0D6JK05</accession>
<dbReference type="KEGG" id="fil:BN1229_v1_3721"/>
<proteinExistence type="predicted"/>
<reference evidence="2" key="1">
    <citation type="submission" date="2015-02" db="EMBL/GenBank/DDBJ databases">
        <authorList>
            <person name="Chooi Y.-H."/>
        </authorList>
    </citation>
    <scope>NUCLEOTIDE SEQUENCE [LARGE SCALE GENOMIC DNA]</scope>
    <source>
        <strain evidence="2">strain Y</strain>
    </source>
</reference>
<organism evidence="1 2">
    <name type="scientific">Candidatus Filomicrobium marinum</name>
    <dbReference type="NCBI Taxonomy" id="1608628"/>
    <lineage>
        <taxon>Bacteria</taxon>
        <taxon>Pseudomonadati</taxon>
        <taxon>Pseudomonadota</taxon>
        <taxon>Alphaproteobacteria</taxon>
        <taxon>Hyphomicrobiales</taxon>
        <taxon>Hyphomicrobiaceae</taxon>
        <taxon>Filomicrobium</taxon>
    </lineage>
</organism>
<dbReference type="KEGG" id="fiy:BN1229_v1_3714"/>
<protein>
    <submittedName>
        <fullName evidence="1">Uncharacterized protein</fullName>
    </submittedName>
</protein>
<dbReference type="AlphaFoldDB" id="A0A0D6JK05"/>
<keyword evidence="2" id="KW-1185">Reference proteome</keyword>
<evidence type="ECO:0000313" key="2">
    <source>
        <dbReference type="Proteomes" id="UP000033187"/>
    </source>
</evidence>